<dbReference type="GO" id="GO:0016705">
    <property type="term" value="F:oxidoreductase activity, acting on paired donors, with incorporation or reduction of molecular oxygen"/>
    <property type="evidence" value="ECO:0007669"/>
    <property type="project" value="InterPro"/>
</dbReference>
<dbReference type="EMBL" id="PVTF01000001">
    <property type="protein sequence ID" value="PRY46022.1"/>
    <property type="molecule type" value="Genomic_DNA"/>
</dbReference>
<dbReference type="RefSeq" id="WP_106185901.1">
    <property type="nucleotide sequence ID" value="NZ_PVTF01000001.1"/>
</dbReference>
<dbReference type="CDD" id="cd11029">
    <property type="entry name" value="CYP107-like"/>
    <property type="match status" value="1"/>
</dbReference>
<dbReference type="FunFam" id="1.10.630.10:FF:000018">
    <property type="entry name" value="Cytochrome P450 monooxygenase"/>
    <property type="match status" value="1"/>
</dbReference>
<protein>
    <submittedName>
        <fullName evidence="8">Cytochrome P450</fullName>
    </submittedName>
</protein>
<dbReference type="PROSITE" id="PS00086">
    <property type="entry name" value="CYTOCHROME_P450"/>
    <property type="match status" value="1"/>
</dbReference>
<dbReference type="InterPro" id="IPR001128">
    <property type="entry name" value="Cyt_P450"/>
</dbReference>
<evidence type="ECO:0000256" key="6">
    <source>
        <dbReference type="ARBA" id="ARBA00023033"/>
    </source>
</evidence>
<dbReference type="InterPro" id="IPR002397">
    <property type="entry name" value="Cyt_P450_B"/>
</dbReference>
<keyword evidence="4 7" id="KW-0560">Oxidoreductase</keyword>
<evidence type="ECO:0000256" key="4">
    <source>
        <dbReference type="ARBA" id="ARBA00023002"/>
    </source>
</evidence>
<evidence type="ECO:0000313" key="9">
    <source>
        <dbReference type="Proteomes" id="UP000239494"/>
    </source>
</evidence>
<reference evidence="8 9" key="1">
    <citation type="submission" date="2018-03" db="EMBL/GenBank/DDBJ databases">
        <title>Genomic Encyclopedia of Archaeal and Bacterial Type Strains, Phase II (KMG-II): from individual species to whole genera.</title>
        <authorList>
            <person name="Goeker M."/>
        </authorList>
    </citation>
    <scope>NUCLEOTIDE SEQUENCE [LARGE SCALE GENOMIC DNA]</scope>
    <source>
        <strain evidence="8 9">DSM 44720</strain>
    </source>
</reference>
<dbReference type="AlphaFoldDB" id="A0A2T0TJX7"/>
<dbReference type="PANTHER" id="PTHR46696">
    <property type="entry name" value="P450, PUTATIVE (EUROFUNG)-RELATED"/>
    <property type="match status" value="1"/>
</dbReference>
<dbReference type="InterPro" id="IPR017972">
    <property type="entry name" value="Cyt_P450_CS"/>
</dbReference>
<dbReference type="PRINTS" id="PR00385">
    <property type="entry name" value="P450"/>
</dbReference>
<evidence type="ECO:0000256" key="1">
    <source>
        <dbReference type="ARBA" id="ARBA00010617"/>
    </source>
</evidence>
<evidence type="ECO:0000256" key="5">
    <source>
        <dbReference type="ARBA" id="ARBA00023004"/>
    </source>
</evidence>
<evidence type="ECO:0000256" key="2">
    <source>
        <dbReference type="ARBA" id="ARBA00022617"/>
    </source>
</evidence>
<dbReference type="InterPro" id="IPR036396">
    <property type="entry name" value="Cyt_P450_sf"/>
</dbReference>
<sequence length="402" mass="44211">MEPQFRQTTIDPSGRFLHAENDRLRVKGPATRVMLPGGISAWSVTRHQVVKRLCEDPRVSKDPQRHWPAYAGLPLDWPLRGFISTANAFTTYGPDHQRLRMLMASAFTPRRVESVRAKVHGTVDRIMRELSRARPGEVLDLRRAFTDVVPAEALCDLIGIPDSFRGRASHAIQAINRPTSDDRDFMDLTMCLGALVATRYMVPGDDMASDLIAARYGEEQLSEAEVNTALVLMIGAGSGTTANLLGKAVVSLLTHPDQLKLVKAGDASWVDVIEETLRLEGPVQHLPLRYAVEDIDLGYEVVIKAGEPILLSFGAAGRDPVAHGRTANEFDLGRTDKEHLAFGHGVHHCIGSPLARMEASIALPALFSHFPDIELAVPAAELQPLPTFIYNGHVELPVRVRK</sequence>
<keyword evidence="6 7" id="KW-0503">Monooxygenase</keyword>
<organism evidence="8 9">
    <name type="scientific">Umezawaea tangerina</name>
    <dbReference type="NCBI Taxonomy" id="84725"/>
    <lineage>
        <taxon>Bacteria</taxon>
        <taxon>Bacillati</taxon>
        <taxon>Actinomycetota</taxon>
        <taxon>Actinomycetes</taxon>
        <taxon>Pseudonocardiales</taxon>
        <taxon>Pseudonocardiaceae</taxon>
        <taxon>Umezawaea</taxon>
    </lineage>
</organism>
<dbReference type="GO" id="GO:0004497">
    <property type="term" value="F:monooxygenase activity"/>
    <property type="evidence" value="ECO:0007669"/>
    <property type="project" value="UniProtKB-KW"/>
</dbReference>
<dbReference type="Gene3D" id="1.10.630.10">
    <property type="entry name" value="Cytochrome P450"/>
    <property type="match status" value="1"/>
</dbReference>
<evidence type="ECO:0000256" key="3">
    <source>
        <dbReference type="ARBA" id="ARBA00022723"/>
    </source>
</evidence>
<keyword evidence="5 7" id="KW-0408">Iron</keyword>
<accession>A0A2T0TJX7</accession>
<dbReference type="Proteomes" id="UP000239494">
    <property type="component" value="Unassembled WGS sequence"/>
</dbReference>
<gene>
    <name evidence="8" type="ORF">CLV43_101286</name>
</gene>
<comment type="caution">
    <text evidence="8">The sequence shown here is derived from an EMBL/GenBank/DDBJ whole genome shotgun (WGS) entry which is preliminary data.</text>
</comment>
<dbReference type="PANTHER" id="PTHR46696:SF1">
    <property type="entry name" value="CYTOCHROME P450 YJIB-RELATED"/>
    <property type="match status" value="1"/>
</dbReference>
<dbReference type="PRINTS" id="PR00359">
    <property type="entry name" value="BP450"/>
</dbReference>
<evidence type="ECO:0000256" key="7">
    <source>
        <dbReference type="RuleBase" id="RU000461"/>
    </source>
</evidence>
<dbReference type="SUPFAM" id="SSF48264">
    <property type="entry name" value="Cytochrome P450"/>
    <property type="match status" value="1"/>
</dbReference>
<proteinExistence type="inferred from homology"/>
<dbReference type="GO" id="GO:0005506">
    <property type="term" value="F:iron ion binding"/>
    <property type="evidence" value="ECO:0007669"/>
    <property type="project" value="InterPro"/>
</dbReference>
<keyword evidence="3 7" id="KW-0479">Metal-binding</keyword>
<name>A0A2T0TJX7_9PSEU</name>
<dbReference type="GO" id="GO:0020037">
    <property type="term" value="F:heme binding"/>
    <property type="evidence" value="ECO:0007669"/>
    <property type="project" value="InterPro"/>
</dbReference>
<comment type="similarity">
    <text evidence="1 7">Belongs to the cytochrome P450 family.</text>
</comment>
<keyword evidence="9" id="KW-1185">Reference proteome</keyword>
<evidence type="ECO:0000313" key="8">
    <source>
        <dbReference type="EMBL" id="PRY46022.1"/>
    </source>
</evidence>
<dbReference type="Pfam" id="PF00067">
    <property type="entry name" value="p450"/>
    <property type="match status" value="1"/>
</dbReference>
<keyword evidence="2 7" id="KW-0349">Heme</keyword>
<dbReference type="OrthoDB" id="5500002at2"/>